<dbReference type="KEGG" id="orz:FNH13_03155"/>
<accession>A0A516G7E7</accession>
<dbReference type="OrthoDB" id="4867392at2"/>
<gene>
    <name evidence="3" type="ORF">FNH13_03155</name>
</gene>
<evidence type="ECO:0000313" key="4">
    <source>
        <dbReference type="Proteomes" id="UP000315395"/>
    </source>
</evidence>
<evidence type="ECO:0000256" key="2">
    <source>
        <dbReference type="SAM" id="Phobius"/>
    </source>
</evidence>
<reference evidence="3 4" key="1">
    <citation type="submission" date="2019-07" db="EMBL/GenBank/DDBJ databases">
        <title>complete genome sequencing of Ornithinimicrobium sp. H23M54.</title>
        <authorList>
            <person name="Bae J.-W."/>
            <person name="Lee S.-Y."/>
        </authorList>
    </citation>
    <scope>NUCLEOTIDE SEQUENCE [LARGE SCALE GENOMIC DNA]</scope>
    <source>
        <strain evidence="3 4">H23M54</strain>
    </source>
</reference>
<dbReference type="RefSeq" id="WP_143782114.1">
    <property type="nucleotide sequence ID" value="NZ_CP041616.1"/>
</dbReference>
<evidence type="ECO:0000256" key="1">
    <source>
        <dbReference type="SAM" id="MobiDB-lite"/>
    </source>
</evidence>
<feature type="transmembrane region" description="Helical" evidence="2">
    <location>
        <begin position="70"/>
        <end position="91"/>
    </location>
</feature>
<sequence length="364" mass="38338">MSERDHTQPDPTEPDHTEPDHTGGDTEHDHTDALLATLLRDEAARASDGIQPPPLEDLHSRAAARRRRPWLIAGGLAAAAAVAGAIIWASLPATDGDVGPAEQPTGGPIVETFEVPTFAWDEGGGDAAQVAGALAFTDAGCPMLLFGESATPLFLPNATGVTYDNGARGVVDAQGRVYATEGQTMEYAGGWQEPMTGDLAEAWESLCGDTPGRDAVYVNDIAAHQPLTEAPERRDDLPTVPTTREEAGWFDVPTFDFDPQGARQDALIEGVVQFSDEGCPFVETDGVVTGLVFPNAEGFQDPGTDDPPLVYSYFGDGSSAAMAQEGEPISWGGGGGAAEDEHWTSVCQETPVDGIFVVQDTPFD</sequence>
<keyword evidence="2" id="KW-1133">Transmembrane helix</keyword>
<name>A0A516G7E7_9MICO</name>
<keyword evidence="2" id="KW-0472">Membrane</keyword>
<organism evidence="3 4">
    <name type="scientific">Ornithinimicrobium ciconiae</name>
    <dbReference type="NCBI Taxonomy" id="2594265"/>
    <lineage>
        <taxon>Bacteria</taxon>
        <taxon>Bacillati</taxon>
        <taxon>Actinomycetota</taxon>
        <taxon>Actinomycetes</taxon>
        <taxon>Micrococcales</taxon>
        <taxon>Ornithinimicrobiaceae</taxon>
        <taxon>Ornithinimicrobium</taxon>
    </lineage>
</organism>
<dbReference type="AlphaFoldDB" id="A0A516G7E7"/>
<protein>
    <submittedName>
        <fullName evidence="3">Uncharacterized protein</fullName>
    </submittedName>
</protein>
<evidence type="ECO:0000313" key="3">
    <source>
        <dbReference type="EMBL" id="QDO87456.1"/>
    </source>
</evidence>
<keyword evidence="2" id="KW-0812">Transmembrane</keyword>
<proteinExistence type="predicted"/>
<keyword evidence="4" id="KW-1185">Reference proteome</keyword>
<dbReference type="EMBL" id="CP041616">
    <property type="protein sequence ID" value="QDO87456.1"/>
    <property type="molecule type" value="Genomic_DNA"/>
</dbReference>
<dbReference type="Proteomes" id="UP000315395">
    <property type="component" value="Chromosome"/>
</dbReference>
<feature type="compositionally biased region" description="Basic and acidic residues" evidence="1">
    <location>
        <begin position="1"/>
        <end position="32"/>
    </location>
</feature>
<feature type="region of interest" description="Disordered" evidence="1">
    <location>
        <begin position="1"/>
        <end position="60"/>
    </location>
</feature>